<proteinExistence type="predicted"/>
<gene>
    <name evidence="1" type="ORF">METZ01_LOCUS266915</name>
</gene>
<dbReference type="AntiFam" id="ANF00014">
    <property type="entry name" value="tRNA translation"/>
</dbReference>
<dbReference type="EMBL" id="UINC01075660">
    <property type="protein sequence ID" value="SVC14061.1"/>
    <property type="molecule type" value="Genomic_DNA"/>
</dbReference>
<organism evidence="1">
    <name type="scientific">marine metagenome</name>
    <dbReference type="NCBI Taxonomy" id="408172"/>
    <lineage>
        <taxon>unclassified sequences</taxon>
        <taxon>metagenomes</taxon>
        <taxon>ecological metagenomes</taxon>
    </lineage>
</organism>
<sequence length="80" mass="8585">MVQLIGEIRKVVGADGFEPPTLCSQSRCATRLRHAPPDPNIVPIEAKPYYESIDGSSNGALLGSVALRPKEVPCENSYSS</sequence>
<reference evidence="1" key="1">
    <citation type="submission" date="2018-05" db="EMBL/GenBank/DDBJ databases">
        <authorList>
            <person name="Lanie J.A."/>
            <person name="Ng W.-L."/>
            <person name="Kazmierczak K.M."/>
            <person name="Andrzejewski T.M."/>
            <person name="Davidsen T.M."/>
            <person name="Wayne K.J."/>
            <person name="Tettelin H."/>
            <person name="Glass J.I."/>
            <person name="Rusch D."/>
            <person name="Podicherti R."/>
            <person name="Tsui H.-C.T."/>
            <person name="Winkler M.E."/>
        </authorList>
    </citation>
    <scope>NUCLEOTIDE SEQUENCE</scope>
</reference>
<dbReference type="AlphaFoldDB" id="A0A382JU20"/>
<protein>
    <submittedName>
        <fullName evidence="1">Uncharacterized protein</fullName>
    </submittedName>
</protein>
<accession>A0A382JU20</accession>
<evidence type="ECO:0000313" key="1">
    <source>
        <dbReference type="EMBL" id="SVC14061.1"/>
    </source>
</evidence>
<name>A0A382JU20_9ZZZZ</name>